<dbReference type="GO" id="GO:0009089">
    <property type="term" value="P:lysine biosynthetic process via diaminopimelate"/>
    <property type="evidence" value="ECO:0007669"/>
    <property type="project" value="TreeGrafter"/>
</dbReference>
<dbReference type="SUPFAM" id="SSF51419">
    <property type="entry name" value="PLP-binding barrel"/>
    <property type="match status" value="1"/>
</dbReference>
<reference evidence="5 6" key="1">
    <citation type="submission" date="2016-10" db="EMBL/GenBank/DDBJ databases">
        <title>The Draft Genome Sequence of Actinokineospora bangkokensis 44EHWT reveals the biosynthetic pathway of antifungal compounds Thailandins with unusual extender unit butylmalonyl-CoA.</title>
        <authorList>
            <person name="Greule A."/>
            <person name="Intra B."/>
            <person name="Flemming S."/>
            <person name="Rommel M.G."/>
            <person name="Panbangred W."/>
            <person name="Bechthold A."/>
        </authorList>
    </citation>
    <scope>NUCLEOTIDE SEQUENCE [LARGE SCALE GENOMIC DNA]</scope>
    <source>
        <strain evidence="5 6">44EHW</strain>
    </source>
</reference>
<dbReference type="PRINTS" id="PR01179">
    <property type="entry name" value="ODADCRBXLASE"/>
</dbReference>
<dbReference type="GO" id="GO:0008836">
    <property type="term" value="F:diaminopimelate decarboxylase activity"/>
    <property type="evidence" value="ECO:0007669"/>
    <property type="project" value="TreeGrafter"/>
</dbReference>
<evidence type="ECO:0000313" key="5">
    <source>
        <dbReference type="EMBL" id="OLR94643.1"/>
    </source>
</evidence>
<dbReference type="PANTHER" id="PTHR43727">
    <property type="entry name" value="DIAMINOPIMELATE DECARBOXYLASE"/>
    <property type="match status" value="1"/>
</dbReference>
<sequence length="415" mass="42331">MNRVELVRTAQRHGTPLYRYDLAGVRARAGELRAALPAGAELLYSLKANPLAPVVAAARGAGCGAEVSSPGELASAVAAGFDPAEVLYTGPGKAEAELVEVVGAGARLFSCESAAELDRLGRVAGSTGRGLRALLRLMPAGRPAAGLSMSDGRQFGFAADEAAAAWAAAPAGVELLGFHVYLGSQLGSVADLLEGFTHARDVVDLVAGVTGVPPKVVDLGGGFPWPYATAGAGCGLDGLREGLERLLSGWEHRPRLWFETGRRVVAGAGVLLVTVVDVKHRPNGVLVVVDGGINVLGGMSGLGRVLRPRTAVENLGAGTGEVPEGGGLPEGGEVPEVDVVGPLCTPLDRVAARVPVADPKPGDVLLVENVGAYGATASLVSFLSRPGPVELVVDGDEEIGTWRIDGRAVRLTGPA</sequence>
<dbReference type="GO" id="GO:0006596">
    <property type="term" value="P:polyamine biosynthetic process"/>
    <property type="evidence" value="ECO:0007669"/>
    <property type="project" value="InterPro"/>
</dbReference>
<dbReference type="SUPFAM" id="SSF50621">
    <property type="entry name" value="Alanine racemase C-terminal domain-like"/>
    <property type="match status" value="1"/>
</dbReference>
<organism evidence="5 6">
    <name type="scientific">Actinokineospora bangkokensis</name>
    <dbReference type="NCBI Taxonomy" id="1193682"/>
    <lineage>
        <taxon>Bacteria</taxon>
        <taxon>Bacillati</taxon>
        <taxon>Actinomycetota</taxon>
        <taxon>Actinomycetes</taxon>
        <taxon>Pseudonocardiales</taxon>
        <taxon>Pseudonocardiaceae</taxon>
        <taxon>Actinokineospora</taxon>
    </lineage>
</organism>
<evidence type="ECO:0000313" key="6">
    <source>
        <dbReference type="Proteomes" id="UP000186040"/>
    </source>
</evidence>
<feature type="domain" description="Orn/DAP/Arg decarboxylase 2 N-terminal" evidence="4">
    <location>
        <begin position="24"/>
        <end position="266"/>
    </location>
</feature>
<dbReference type="InterPro" id="IPR009006">
    <property type="entry name" value="Ala_racemase/Decarboxylase_C"/>
</dbReference>
<dbReference type="EMBL" id="MKQR01000007">
    <property type="protein sequence ID" value="OLR94643.1"/>
    <property type="molecule type" value="Genomic_DNA"/>
</dbReference>
<evidence type="ECO:0000256" key="3">
    <source>
        <dbReference type="PIRSR" id="PIRSR600183-50"/>
    </source>
</evidence>
<protein>
    <recommendedName>
        <fullName evidence="4">Orn/DAP/Arg decarboxylase 2 N-terminal domain-containing protein</fullName>
    </recommendedName>
</protein>
<dbReference type="OrthoDB" id="9802241at2"/>
<dbReference type="Gene3D" id="2.40.37.10">
    <property type="entry name" value="Lyase, Ornithine Decarboxylase, Chain A, domain 1"/>
    <property type="match status" value="1"/>
</dbReference>
<comment type="caution">
    <text evidence="5">The sequence shown here is derived from an EMBL/GenBank/DDBJ whole genome shotgun (WGS) entry which is preliminary data.</text>
</comment>
<evidence type="ECO:0000256" key="2">
    <source>
        <dbReference type="ARBA" id="ARBA00022898"/>
    </source>
</evidence>
<dbReference type="RefSeq" id="WP_075974022.1">
    <property type="nucleotide sequence ID" value="NZ_MKQR01000007.1"/>
</dbReference>
<dbReference type="STRING" id="1193682.BJP25_13030"/>
<proteinExistence type="predicted"/>
<dbReference type="Gene3D" id="3.20.20.10">
    <property type="entry name" value="Alanine racemase"/>
    <property type="match status" value="1"/>
</dbReference>
<gene>
    <name evidence="5" type="ORF">BJP25_13030</name>
</gene>
<evidence type="ECO:0000259" key="4">
    <source>
        <dbReference type="Pfam" id="PF02784"/>
    </source>
</evidence>
<feature type="active site" description="Proton donor" evidence="3">
    <location>
        <position position="344"/>
    </location>
</feature>
<comment type="cofactor">
    <cofactor evidence="1 3">
        <name>pyridoxal 5'-phosphate</name>
        <dbReference type="ChEBI" id="CHEBI:597326"/>
    </cofactor>
</comment>
<name>A0A1Q9LRK8_9PSEU</name>
<dbReference type="InterPro" id="IPR029066">
    <property type="entry name" value="PLP-binding_barrel"/>
</dbReference>
<evidence type="ECO:0000256" key="1">
    <source>
        <dbReference type="ARBA" id="ARBA00001933"/>
    </source>
</evidence>
<dbReference type="PANTHER" id="PTHR43727:SF2">
    <property type="entry name" value="GROUP IV DECARBOXYLASE"/>
    <property type="match status" value="1"/>
</dbReference>
<dbReference type="InterPro" id="IPR002433">
    <property type="entry name" value="Orn_de-COase"/>
</dbReference>
<dbReference type="Proteomes" id="UP000186040">
    <property type="component" value="Unassembled WGS sequence"/>
</dbReference>
<dbReference type="Pfam" id="PF02784">
    <property type="entry name" value="Orn_Arg_deC_N"/>
    <property type="match status" value="1"/>
</dbReference>
<dbReference type="AlphaFoldDB" id="A0A1Q9LRK8"/>
<accession>A0A1Q9LRK8</accession>
<dbReference type="InterPro" id="IPR000183">
    <property type="entry name" value="Orn/DAP/Arg_de-COase"/>
</dbReference>
<dbReference type="InterPro" id="IPR022644">
    <property type="entry name" value="De-COase2_N"/>
</dbReference>
<keyword evidence="6" id="KW-1185">Reference proteome</keyword>
<feature type="modified residue" description="N6-(pyridoxal phosphate)lysine" evidence="3">
    <location>
        <position position="47"/>
    </location>
</feature>
<keyword evidence="2 3" id="KW-0663">Pyridoxal phosphate</keyword>
<dbReference type="PRINTS" id="PR01182">
    <property type="entry name" value="ORNDCRBXLASE"/>
</dbReference>